<evidence type="ECO:0000256" key="1">
    <source>
        <dbReference type="SAM" id="Phobius"/>
    </source>
</evidence>
<proteinExistence type="predicted"/>
<dbReference type="Gramene" id="PGSC0003DMT400091741">
    <property type="protein sequence ID" value="PGSC0003DMT400091741"/>
    <property type="gene ID" value="PGSC0003DMG400041312"/>
</dbReference>
<keyword evidence="3" id="KW-1185">Reference proteome</keyword>
<evidence type="ECO:0000313" key="2">
    <source>
        <dbReference type="EnsemblPlants" id="PGSC0003DMT400091741"/>
    </source>
</evidence>
<reference evidence="3" key="1">
    <citation type="journal article" date="2011" name="Nature">
        <title>Genome sequence and analysis of the tuber crop potato.</title>
        <authorList>
            <consortium name="The Potato Genome Sequencing Consortium"/>
        </authorList>
    </citation>
    <scope>NUCLEOTIDE SEQUENCE [LARGE SCALE GENOMIC DNA]</scope>
    <source>
        <strain evidence="3">cv. DM1-3 516 R44</strain>
    </source>
</reference>
<keyword evidence="1" id="KW-0812">Transmembrane</keyword>
<dbReference type="Proteomes" id="UP000011115">
    <property type="component" value="Unassembled WGS sequence"/>
</dbReference>
<sequence>MAETRAAVIVRIERDPKKTTRRSNVLHSLLFFRYFRESLLTRCFFVIAPAAWILCFRTLGAVVVLLILLRNWELGRSVVLKGELEWELKWAFCNWNLGRTSVHIDVGLN</sequence>
<reference evidence="2" key="2">
    <citation type="submission" date="2015-06" db="UniProtKB">
        <authorList>
            <consortium name="EnsemblPlants"/>
        </authorList>
    </citation>
    <scope>IDENTIFICATION</scope>
    <source>
        <strain evidence="2">DM1-3 516 R44</strain>
    </source>
</reference>
<dbReference type="InParanoid" id="M1DNA7"/>
<feature type="transmembrane region" description="Helical" evidence="1">
    <location>
        <begin position="39"/>
        <end position="69"/>
    </location>
</feature>
<protein>
    <submittedName>
        <fullName evidence="2">Uncharacterized protein</fullName>
    </submittedName>
</protein>
<dbReference type="AlphaFoldDB" id="M1DNA7"/>
<dbReference type="PaxDb" id="4113-PGSC0003DMT400091741"/>
<evidence type="ECO:0000313" key="3">
    <source>
        <dbReference type="Proteomes" id="UP000011115"/>
    </source>
</evidence>
<keyword evidence="1" id="KW-1133">Transmembrane helix</keyword>
<organism evidence="2 3">
    <name type="scientific">Solanum tuberosum</name>
    <name type="common">Potato</name>
    <dbReference type="NCBI Taxonomy" id="4113"/>
    <lineage>
        <taxon>Eukaryota</taxon>
        <taxon>Viridiplantae</taxon>
        <taxon>Streptophyta</taxon>
        <taxon>Embryophyta</taxon>
        <taxon>Tracheophyta</taxon>
        <taxon>Spermatophyta</taxon>
        <taxon>Magnoliopsida</taxon>
        <taxon>eudicotyledons</taxon>
        <taxon>Gunneridae</taxon>
        <taxon>Pentapetalae</taxon>
        <taxon>asterids</taxon>
        <taxon>lamiids</taxon>
        <taxon>Solanales</taxon>
        <taxon>Solanaceae</taxon>
        <taxon>Solanoideae</taxon>
        <taxon>Solaneae</taxon>
        <taxon>Solanum</taxon>
    </lineage>
</organism>
<keyword evidence="1" id="KW-0472">Membrane</keyword>
<accession>M1DNA7</accession>
<dbReference type="EnsemblPlants" id="PGSC0003DMT400091741">
    <property type="protein sequence ID" value="PGSC0003DMT400091741"/>
    <property type="gene ID" value="PGSC0003DMG400041312"/>
</dbReference>
<dbReference type="HOGENOM" id="CLU_2188624_0_0_1"/>
<name>M1DNA7_SOLTU</name>